<dbReference type="SMART" id="SM00829">
    <property type="entry name" value="PKS_ER"/>
    <property type="match status" value="1"/>
</dbReference>
<evidence type="ECO:0000259" key="1">
    <source>
        <dbReference type="SMART" id="SM00829"/>
    </source>
</evidence>
<gene>
    <name evidence="2" type="ORF">GCM10023091_15040</name>
</gene>
<proteinExistence type="predicted"/>
<dbReference type="InterPro" id="IPR020843">
    <property type="entry name" value="ER"/>
</dbReference>
<dbReference type="EMBL" id="BAABEY010000016">
    <property type="protein sequence ID" value="GAA4436757.1"/>
    <property type="molecule type" value="Genomic_DNA"/>
</dbReference>
<dbReference type="PANTHER" id="PTHR45033">
    <property type="match status" value="1"/>
</dbReference>
<dbReference type="Gene3D" id="3.90.180.10">
    <property type="entry name" value="Medium-chain alcohol dehydrogenases, catalytic domain"/>
    <property type="match status" value="1"/>
</dbReference>
<reference evidence="3" key="1">
    <citation type="journal article" date="2019" name="Int. J. Syst. Evol. Microbiol.">
        <title>The Global Catalogue of Microorganisms (GCM) 10K type strain sequencing project: providing services to taxonomists for standard genome sequencing and annotation.</title>
        <authorList>
            <consortium name="The Broad Institute Genomics Platform"/>
            <consortium name="The Broad Institute Genome Sequencing Center for Infectious Disease"/>
            <person name="Wu L."/>
            <person name="Ma J."/>
        </authorList>
    </citation>
    <scope>NUCLEOTIDE SEQUENCE [LARGE SCALE GENOMIC DNA]</scope>
    <source>
        <strain evidence="3">JCM 31920</strain>
    </source>
</reference>
<dbReference type="PANTHER" id="PTHR45033:SF3">
    <property type="entry name" value="DEHYDROGENASE, PUTATIVE (AFU_ORTHOLOGUE AFUA_2G13270)-RELATED"/>
    <property type="match status" value="1"/>
</dbReference>
<protein>
    <submittedName>
        <fullName evidence="2">Zinc-binding dehydrogenase</fullName>
    </submittedName>
</protein>
<dbReference type="InterPro" id="IPR011032">
    <property type="entry name" value="GroES-like_sf"/>
</dbReference>
<sequence length="336" mass="35942">MKAAVLKALHEPLVYEEVDQPLPASGEVLVAVKAASLNHRDVWIQKGLYPRAYAPAILGSDGAGIISMVGEGVDATHIGKSVIINPGHDWGDAETHYGPGFTILGLEAWGTFAEYVKVRVDYIADKPAHLSFEQAAALPLAGVTAWRSLMTRAGLKRGEKVLITGAGGGVALFAIQFAVAAGAEVWVTSGNEDKIEKAVLLGAKGGFNYRAENWHREALTRVGAPKSGYFDVIIDSAGGPEFHRLTDLAAPGGRICFYGGTVGNITNLVPAKVFFKQLSILGSTMGSPKDFAAMLAFVEEKKLEPVIDVVLPFEEIRNGMMRMEAGKQFGKIVFVY</sequence>
<dbReference type="SUPFAM" id="SSF51735">
    <property type="entry name" value="NAD(P)-binding Rossmann-fold domains"/>
    <property type="match status" value="1"/>
</dbReference>
<dbReference type="InterPro" id="IPR013149">
    <property type="entry name" value="ADH-like_C"/>
</dbReference>
<name>A0ABP8LVT5_9BACT</name>
<dbReference type="InterPro" id="IPR052711">
    <property type="entry name" value="Zinc_ADH-like"/>
</dbReference>
<keyword evidence="3" id="KW-1185">Reference proteome</keyword>
<dbReference type="InterPro" id="IPR013154">
    <property type="entry name" value="ADH-like_N"/>
</dbReference>
<feature type="domain" description="Enoyl reductase (ER)" evidence="1">
    <location>
        <begin position="8"/>
        <end position="334"/>
    </location>
</feature>
<accession>A0ABP8LVT5</accession>
<evidence type="ECO:0000313" key="2">
    <source>
        <dbReference type="EMBL" id="GAA4436757.1"/>
    </source>
</evidence>
<dbReference type="InterPro" id="IPR036291">
    <property type="entry name" value="NAD(P)-bd_dom_sf"/>
</dbReference>
<dbReference type="SUPFAM" id="SSF50129">
    <property type="entry name" value="GroES-like"/>
    <property type="match status" value="1"/>
</dbReference>
<comment type="caution">
    <text evidence="2">The sequence shown here is derived from an EMBL/GenBank/DDBJ whole genome shotgun (WGS) entry which is preliminary data.</text>
</comment>
<dbReference type="Gene3D" id="3.40.50.720">
    <property type="entry name" value="NAD(P)-binding Rossmann-like Domain"/>
    <property type="match status" value="1"/>
</dbReference>
<dbReference type="Proteomes" id="UP001501508">
    <property type="component" value="Unassembled WGS sequence"/>
</dbReference>
<dbReference type="RefSeq" id="WP_345027711.1">
    <property type="nucleotide sequence ID" value="NZ_BAABEY010000016.1"/>
</dbReference>
<dbReference type="Pfam" id="PF00107">
    <property type="entry name" value="ADH_zinc_N"/>
    <property type="match status" value="1"/>
</dbReference>
<dbReference type="Pfam" id="PF08240">
    <property type="entry name" value="ADH_N"/>
    <property type="match status" value="1"/>
</dbReference>
<organism evidence="2 3">
    <name type="scientific">Ravibacter arvi</name>
    <dbReference type="NCBI Taxonomy" id="2051041"/>
    <lineage>
        <taxon>Bacteria</taxon>
        <taxon>Pseudomonadati</taxon>
        <taxon>Bacteroidota</taxon>
        <taxon>Cytophagia</taxon>
        <taxon>Cytophagales</taxon>
        <taxon>Spirosomataceae</taxon>
        <taxon>Ravibacter</taxon>
    </lineage>
</organism>
<evidence type="ECO:0000313" key="3">
    <source>
        <dbReference type="Proteomes" id="UP001501508"/>
    </source>
</evidence>